<accession>A0A0F9NKG4</accession>
<comment type="caution">
    <text evidence="1">The sequence shown here is derived from an EMBL/GenBank/DDBJ whole genome shotgun (WGS) entry which is preliminary data.</text>
</comment>
<proteinExistence type="predicted"/>
<evidence type="ECO:0000313" key="1">
    <source>
        <dbReference type="EMBL" id="KKN20040.1"/>
    </source>
</evidence>
<dbReference type="AlphaFoldDB" id="A0A0F9NKG4"/>
<gene>
    <name evidence="1" type="ORF">LCGC14_0939570</name>
</gene>
<organism evidence="1">
    <name type="scientific">marine sediment metagenome</name>
    <dbReference type="NCBI Taxonomy" id="412755"/>
    <lineage>
        <taxon>unclassified sequences</taxon>
        <taxon>metagenomes</taxon>
        <taxon>ecological metagenomes</taxon>
    </lineage>
</organism>
<dbReference type="EMBL" id="LAZR01003277">
    <property type="protein sequence ID" value="KKN20040.1"/>
    <property type="molecule type" value="Genomic_DNA"/>
</dbReference>
<reference evidence="1" key="1">
    <citation type="journal article" date="2015" name="Nature">
        <title>Complex archaea that bridge the gap between prokaryotes and eukaryotes.</title>
        <authorList>
            <person name="Spang A."/>
            <person name="Saw J.H."/>
            <person name="Jorgensen S.L."/>
            <person name="Zaremba-Niedzwiedzka K."/>
            <person name="Martijn J."/>
            <person name="Lind A.E."/>
            <person name="van Eijk R."/>
            <person name="Schleper C."/>
            <person name="Guy L."/>
            <person name="Ettema T.J."/>
        </authorList>
    </citation>
    <scope>NUCLEOTIDE SEQUENCE</scope>
</reference>
<sequence>MSKLFFEYPPFGKLIRHYSRLSRSRKKNGLQNIVKKFPVLSDKKSMLLCLSENILNLKNAIMRILVDEFLTLSENHLESFKKKESKLSFFLKLNSGNLILKKSDIMI</sequence>
<protein>
    <submittedName>
        <fullName evidence="1">Uncharacterized protein</fullName>
    </submittedName>
</protein>
<name>A0A0F9NKG4_9ZZZZ</name>